<evidence type="ECO:0000313" key="12">
    <source>
        <dbReference type="Proteomes" id="UP000430345"/>
    </source>
</evidence>
<dbReference type="OrthoDB" id="9790355at2"/>
<dbReference type="CDD" id="cd04606">
    <property type="entry name" value="CBS_pair_Mg_transporter"/>
    <property type="match status" value="1"/>
</dbReference>
<keyword evidence="8" id="KW-0129">CBS domain</keyword>
<dbReference type="SMART" id="SM00116">
    <property type="entry name" value="CBS"/>
    <property type="match status" value="2"/>
</dbReference>
<dbReference type="SMART" id="SM00924">
    <property type="entry name" value="MgtE_N"/>
    <property type="match status" value="1"/>
</dbReference>
<dbReference type="InterPro" id="IPR006667">
    <property type="entry name" value="SLC41_membr_dom"/>
</dbReference>
<keyword evidence="4 9" id="KW-0812">Transmembrane</keyword>
<evidence type="ECO:0000256" key="8">
    <source>
        <dbReference type="PROSITE-ProRule" id="PRU00703"/>
    </source>
</evidence>
<keyword evidence="9" id="KW-0479">Metal-binding</keyword>
<dbReference type="SUPFAM" id="SSF54631">
    <property type="entry name" value="CBS-domain pair"/>
    <property type="match status" value="1"/>
</dbReference>
<comment type="similarity">
    <text evidence="2 9">Belongs to the SLC41A transporter family.</text>
</comment>
<evidence type="ECO:0000256" key="6">
    <source>
        <dbReference type="ARBA" id="ARBA00022989"/>
    </source>
</evidence>
<dbReference type="SUPFAM" id="SSF161093">
    <property type="entry name" value="MgtE membrane domain-like"/>
    <property type="match status" value="1"/>
</dbReference>
<dbReference type="Proteomes" id="UP000430345">
    <property type="component" value="Unassembled WGS sequence"/>
</dbReference>
<dbReference type="InterPro" id="IPR038076">
    <property type="entry name" value="MgtE_N_sf"/>
</dbReference>
<keyword evidence="7 9" id="KW-0472">Membrane</keyword>
<dbReference type="Gene3D" id="1.10.357.20">
    <property type="entry name" value="SLC41 divalent cation transporters, integral membrane domain"/>
    <property type="match status" value="1"/>
</dbReference>
<name>A0A6I1MPX5_9CLOT</name>
<evidence type="ECO:0000256" key="2">
    <source>
        <dbReference type="ARBA" id="ARBA00009749"/>
    </source>
</evidence>
<keyword evidence="12" id="KW-1185">Reference proteome</keyword>
<evidence type="ECO:0000256" key="3">
    <source>
        <dbReference type="ARBA" id="ARBA00022448"/>
    </source>
</evidence>
<dbReference type="InterPro" id="IPR006669">
    <property type="entry name" value="MgtE_transporter"/>
</dbReference>
<evidence type="ECO:0000256" key="1">
    <source>
        <dbReference type="ARBA" id="ARBA00004141"/>
    </source>
</evidence>
<dbReference type="PANTHER" id="PTHR43773">
    <property type="entry name" value="MAGNESIUM TRANSPORTER MGTE"/>
    <property type="match status" value="1"/>
</dbReference>
<dbReference type="Pfam" id="PF01769">
    <property type="entry name" value="MgtE"/>
    <property type="match status" value="1"/>
</dbReference>
<dbReference type="RefSeq" id="WP_152890450.1">
    <property type="nucleotide sequence ID" value="NZ_WHJC01000165.1"/>
</dbReference>
<dbReference type="GO" id="GO:0046872">
    <property type="term" value="F:metal ion binding"/>
    <property type="evidence" value="ECO:0007669"/>
    <property type="project" value="UniProtKB-KW"/>
</dbReference>
<feature type="transmembrane region" description="Helical" evidence="9">
    <location>
        <begin position="355"/>
        <end position="375"/>
    </location>
</feature>
<reference evidence="11 12" key="1">
    <citation type="submission" date="2019-10" db="EMBL/GenBank/DDBJ databases">
        <title>The Genome Sequence of Clostridium tarantellae Isolated from Fish Brain.</title>
        <authorList>
            <person name="Bano L."/>
            <person name="Kiel M."/>
            <person name="Sales G."/>
            <person name="Doxey A.C."/>
            <person name="Mansfield M.J."/>
            <person name="Schiavone M."/>
            <person name="Rossetto O."/>
            <person name="Pirazzini M."/>
            <person name="Dobrindt U."/>
            <person name="Montecucco C."/>
        </authorList>
    </citation>
    <scope>NUCLEOTIDE SEQUENCE [LARGE SCALE GENOMIC DNA]</scope>
    <source>
        <strain evidence="11 12">DSM 3997</strain>
    </source>
</reference>
<dbReference type="Pfam" id="PF00571">
    <property type="entry name" value="CBS"/>
    <property type="match status" value="2"/>
</dbReference>
<feature type="domain" description="CBS" evidence="10">
    <location>
        <begin position="135"/>
        <end position="198"/>
    </location>
</feature>
<feature type="transmembrane region" description="Helical" evidence="9">
    <location>
        <begin position="381"/>
        <end position="408"/>
    </location>
</feature>
<gene>
    <name evidence="11" type="primary">mgtE</name>
    <name evidence="11" type="ORF">GBZ86_10475</name>
</gene>
<dbReference type="Pfam" id="PF03448">
    <property type="entry name" value="MgtE_N"/>
    <property type="match status" value="1"/>
</dbReference>
<dbReference type="Gene3D" id="1.25.60.10">
    <property type="entry name" value="MgtE N-terminal domain-like"/>
    <property type="match status" value="1"/>
</dbReference>
<dbReference type="Gene3D" id="3.10.580.10">
    <property type="entry name" value="CBS-domain"/>
    <property type="match status" value="1"/>
</dbReference>
<keyword evidence="5 9" id="KW-0460">Magnesium</keyword>
<evidence type="ECO:0000256" key="9">
    <source>
        <dbReference type="RuleBase" id="RU362011"/>
    </source>
</evidence>
<feature type="transmembrane region" description="Helical" evidence="9">
    <location>
        <begin position="420"/>
        <end position="443"/>
    </location>
</feature>
<dbReference type="PANTHER" id="PTHR43773:SF1">
    <property type="entry name" value="MAGNESIUM TRANSPORTER MGTE"/>
    <property type="match status" value="1"/>
</dbReference>
<comment type="function">
    <text evidence="9">Acts as a magnesium transporter.</text>
</comment>
<evidence type="ECO:0000256" key="4">
    <source>
        <dbReference type="ARBA" id="ARBA00022692"/>
    </source>
</evidence>
<dbReference type="InterPro" id="IPR046342">
    <property type="entry name" value="CBS_dom_sf"/>
</dbReference>
<comment type="subunit">
    <text evidence="9">Homodimer.</text>
</comment>
<comment type="subcellular location">
    <subcellularLocation>
        <location evidence="9">Cell membrane</location>
        <topology evidence="9">Multi-pass membrane protein</topology>
    </subcellularLocation>
    <subcellularLocation>
        <location evidence="1">Membrane</location>
        <topology evidence="1">Multi-pass membrane protein</topology>
    </subcellularLocation>
</comment>
<keyword evidence="9" id="KW-1003">Cell membrane</keyword>
<accession>A0A6I1MPX5</accession>
<dbReference type="NCBIfam" id="TIGR00400">
    <property type="entry name" value="mgtE"/>
    <property type="match status" value="1"/>
</dbReference>
<dbReference type="InterPro" id="IPR036739">
    <property type="entry name" value="SLC41_membr_dom_sf"/>
</dbReference>
<dbReference type="InterPro" id="IPR006668">
    <property type="entry name" value="Mg_transptr_MgtE_intracell_dom"/>
</dbReference>
<protein>
    <recommendedName>
        <fullName evidence="9">Magnesium transporter MgtE</fullName>
    </recommendedName>
</protein>
<evidence type="ECO:0000256" key="7">
    <source>
        <dbReference type="ARBA" id="ARBA00023136"/>
    </source>
</evidence>
<feature type="domain" description="CBS" evidence="10">
    <location>
        <begin position="199"/>
        <end position="255"/>
    </location>
</feature>
<dbReference type="GO" id="GO:0015095">
    <property type="term" value="F:magnesium ion transmembrane transporter activity"/>
    <property type="evidence" value="ECO:0007669"/>
    <property type="project" value="UniProtKB-UniRule"/>
</dbReference>
<feature type="transmembrane region" description="Helical" evidence="9">
    <location>
        <begin position="281"/>
        <end position="301"/>
    </location>
</feature>
<proteinExistence type="inferred from homology"/>
<dbReference type="GO" id="GO:0005886">
    <property type="term" value="C:plasma membrane"/>
    <property type="evidence" value="ECO:0007669"/>
    <property type="project" value="UniProtKB-SubCell"/>
</dbReference>
<feature type="transmembrane region" description="Helical" evidence="9">
    <location>
        <begin position="313"/>
        <end position="334"/>
    </location>
</feature>
<comment type="caution">
    <text evidence="11">The sequence shown here is derived from an EMBL/GenBank/DDBJ whole genome shotgun (WGS) entry which is preliminary data.</text>
</comment>
<dbReference type="EMBL" id="WHJC01000165">
    <property type="protein sequence ID" value="MPQ44187.1"/>
    <property type="molecule type" value="Genomic_DNA"/>
</dbReference>
<sequence length="447" mass="49536">MKLQINKQELREFLLYSSMKQLNEYIYHVHPADILDVINDNKEKTLLILSKLPISVVAQVIDEADNDEKFYLLNKFPEDKQKEIVKEMSSDELVDLIGHLNEEASNKIFEKIPKEDVADLRQLLSYEPQSAGGVMATEFIKVSEDMTVKDTFKYLQKTVDDVESAYYIYVLDENDIIKGVVSLKEIVVNNFNTPISKIMNNQVITIPFDMDQEEVAHKFEKYGFATMPVIDKNDKMIGIITVDDIMEILKDETTEDFHRLGGIDEGERVDSTVKESVKSRLPWLLVNLVTAILASSVVSLFEGTISKVVVLATFMPIVAGMGGNAGTQTLTIVVRGLALGELTPKNSKVILLKEIGVGIITGISIGIVVALLALIWEGNPILGLVIGIAMILNMVAATVSGFIVPLVLKKLKIDPALASAVFVTTVTDVLGFFFFLGLASVFLKYLV</sequence>
<evidence type="ECO:0000256" key="5">
    <source>
        <dbReference type="ARBA" id="ARBA00022842"/>
    </source>
</evidence>
<organism evidence="11 12">
    <name type="scientific">Clostridium tarantellae</name>
    <dbReference type="NCBI Taxonomy" id="39493"/>
    <lineage>
        <taxon>Bacteria</taxon>
        <taxon>Bacillati</taxon>
        <taxon>Bacillota</taxon>
        <taxon>Clostridia</taxon>
        <taxon>Eubacteriales</taxon>
        <taxon>Clostridiaceae</taxon>
        <taxon>Clostridium</taxon>
    </lineage>
</organism>
<evidence type="ECO:0000259" key="10">
    <source>
        <dbReference type="PROSITE" id="PS51371"/>
    </source>
</evidence>
<keyword evidence="6 9" id="KW-1133">Transmembrane helix</keyword>
<dbReference type="PROSITE" id="PS51371">
    <property type="entry name" value="CBS"/>
    <property type="match status" value="2"/>
</dbReference>
<evidence type="ECO:0000313" key="11">
    <source>
        <dbReference type="EMBL" id="MPQ44187.1"/>
    </source>
</evidence>
<keyword evidence="3 9" id="KW-0813">Transport</keyword>
<dbReference type="SUPFAM" id="SSF158791">
    <property type="entry name" value="MgtE N-terminal domain-like"/>
    <property type="match status" value="1"/>
</dbReference>
<dbReference type="AlphaFoldDB" id="A0A6I1MPX5"/>
<dbReference type="InterPro" id="IPR000644">
    <property type="entry name" value="CBS_dom"/>
</dbReference>